<dbReference type="PANTHER" id="PTHR38926">
    <property type="entry name" value="F-BOX DOMAIN CONTAINING PROTEIN, EXPRESSED"/>
    <property type="match status" value="1"/>
</dbReference>
<dbReference type="PANTHER" id="PTHR38926:SF5">
    <property type="entry name" value="F-BOX AND LEUCINE-RICH REPEAT PROTEIN 6"/>
    <property type="match status" value="1"/>
</dbReference>
<evidence type="ECO:0000313" key="1">
    <source>
        <dbReference type="EMBL" id="OZJ02121.1"/>
    </source>
</evidence>
<dbReference type="Proteomes" id="UP000242875">
    <property type="component" value="Unassembled WGS sequence"/>
</dbReference>
<dbReference type="Gene3D" id="3.80.10.10">
    <property type="entry name" value="Ribonuclease Inhibitor"/>
    <property type="match status" value="1"/>
</dbReference>
<accession>A0A261XUT8</accession>
<dbReference type="SUPFAM" id="SSF52047">
    <property type="entry name" value="RNI-like"/>
    <property type="match status" value="1"/>
</dbReference>
<evidence type="ECO:0000313" key="2">
    <source>
        <dbReference type="Proteomes" id="UP000242875"/>
    </source>
</evidence>
<gene>
    <name evidence="1" type="ORF">BZG36_04743</name>
</gene>
<dbReference type="AlphaFoldDB" id="A0A261XUT8"/>
<proteinExistence type="predicted"/>
<dbReference type="OrthoDB" id="550575at2759"/>
<dbReference type="EMBL" id="MVBO01000187">
    <property type="protein sequence ID" value="OZJ02121.1"/>
    <property type="molecule type" value="Genomic_DNA"/>
</dbReference>
<evidence type="ECO:0008006" key="3">
    <source>
        <dbReference type="Google" id="ProtNLM"/>
    </source>
</evidence>
<keyword evidence="2" id="KW-1185">Reference proteome</keyword>
<sequence>MALGTACNIPNEILIQILEGLLMPCDSSDQYWTRQTDLLSASFVNTAWRRAALVVFPKEIKCLDLTLSSEEDICKLGKLYKYAQAVHIARMIPSIETVFFDPSFFLDCPQRQDILCSILDNVKPSNLIIRSASAANANLLASNELHQDFFPKLRSACSEVTHLVLGDCVHGQSNFLEATPKVAHLELSMLRDFDYHFQSAVKQVGPRLHSLSLNFKYPYYSNAGAQMKYTSEETDAMLLAVIPSLCALRELTIKDFPNSRLGDEIICGLAEHCRNLSSLSIPKSNLSPSEDRYPSTKSMVKLITNLSLLEVLNVANHFNLSDRFLESLTTCAPRLRHIILANCYNMTGQYVDEARLNWPELVTLDLGHDLEPFKESFVEAVLRQCPGLRFLQVSPYALTEGLLKTLEDLGFRGTRIGYFRTINGVIGDFRE</sequence>
<organism evidence="1 2">
    <name type="scientific">Bifiguratus adelaidae</name>
    <dbReference type="NCBI Taxonomy" id="1938954"/>
    <lineage>
        <taxon>Eukaryota</taxon>
        <taxon>Fungi</taxon>
        <taxon>Fungi incertae sedis</taxon>
        <taxon>Mucoromycota</taxon>
        <taxon>Mucoromycotina</taxon>
        <taxon>Endogonomycetes</taxon>
        <taxon>Endogonales</taxon>
        <taxon>Endogonales incertae sedis</taxon>
        <taxon>Bifiguratus</taxon>
    </lineage>
</organism>
<name>A0A261XUT8_9FUNG</name>
<protein>
    <recommendedName>
        <fullName evidence="3">F-box domain-containing protein</fullName>
    </recommendedName>
</protein>
<dbReference type="InterPro" id="IPR032675">
    <property type="entry name" value="LRR_dom_sf"/>
</dbReference>
<comment type="caution">
    <text evidence="1">The sequence shown here is derived from an EMBL/GenBank/DDBJ whole genome shotgun (WGS) entry which is preliminary data.</text>
</comment>
<reference evidence="1 2" key="1">
    <citation type="journal article" date="2017" name="Mycologia">
        <title>Bifiguratus adelaidae, gen. et sp. nov., a new member of Mucoromycotina in endophytic and soil-dwelling habitats.</title>
        <authorList>
            <person name="Torres-Cruz T.J."/>
            <person name="Billingsley Tobias T.L."/>
            <person name="Almatruk M."/>
            <person name="Hesse C."/>
            <person name="Kuske C.R."/>
            <person name="Desiro A."/>
            <person name="Benucci G.M."/>
            <person name="Bonito G."/>
            <person name="Stajich J.E."/>
            <person name="Dunlap C."/>
            <person name="Arnold A.E."/>
            <person name="Porras-Alfaro A."/>
        </authorList>
    </citation>
    <scope>NUCLEOTIDE SEQUENCE [LARGE SCALE GENOMIC DNA]</scope>
    <source>
        <strain evidence="1 2">AZ0501</strain>
    </source>
</reference>